<dbReference type="GO" id="GO:0042910">
    <property type="term" value="F:xenobiotic transmembrane transporter activity"/>
    <property type="evidence" value="ECO:0007669"/>
    <property type="project" value="TreeGrafter"/>
</dbReference>
<feature type="transmembrane region" description="Helical" evidence="1">
    <location>
        <begin position="858"/>
        <end position="876"/>
    </location>
</feature>
<dbReference type="SUPFAM" id="SSF82866">
    <property type="entry name" value="Multidrug efflux transporter AcrB transmembrane domain"/>
    <property type="match status" value="2"/>
</dbReference>
<gene>
    <name evidence="2" type="ORF">SJPD1_1347</name>
</gene>
<accession>A0A290HDC9</accession>
<evidence type="ECO:0000313" key="3">
    <source>
        <dbReference type="Proteomes" id="UP000217349"/>
    </source>
</evidence>
<feature type="transmembrane region" description="Helical" evidence="1">
    <location>
        <begin position="363"/>
        <end position="383"/>
    </location>
</feature>
<dbReference type="Gene3D" id="1.20.1640.10">
    <property type="entry name" value="Multidrug efflux transporter AcrB transmembrane domain"/>
    <property type="match status" value="2"/>
</dbReference>
<evidence type="ECO:0000256" key="1">
    <source>
        <dbReference type="SAM" id="Phobius"/>
    </source>
</evidence>
<sequence length="1018" mass="112691">MKGFNLSEWAVTHRSMTLFLIISTLIVGVFSFNKLGRLEDPNFNVPSMTIVVAWPGATAKEVQEEVINKVERKIQELDALDYVNSYSRQGYGAIRVWMKGGTPKKELEDSWYQIRKKISDIRQEFPSGVRGPFYNDEYNDVYSVLYAISAPDLSTAELHDTTERIKRQLQSVVGVNKVDVLGKQQEQVFVELSMRKLAALGISPNTVIDALAHQNSVSPSGSVDATNDRVYVRVTGAIDRAKELGNVTIEAGGKTLRLCDIATISIGYEDPQSFTIRRNGEPIIAIGVTMKRNGNILDLGHALDAKMETIKTTLPLGVEIEKYADQPRVVEESVWEFERSFLEALIIVLFVSFISLGWRTGIVVAASIPLVLGVVAAIMYASGWNLDRISLGALIIALGLLVDDAIIAVEMMVVKMEEGWDRLEAATYAYSSTAFPMLTGTLITVAGFMPVGFAKSISGEYAGGIFWVVGVALVASWLVAVIFTPYLGMALLPKMKPIEHAESIYDKPIYHKLRAMVMWSISKRWLVLGSTLLLFGLAGAGMLLVQQQFFPTASRPELLVELRLREGSSFEATQKQVYRMEQILKSDAEIESFTVNTGAGAPRFYLSLQPELPNPAYAQFVLVMKSNEQREHVRNRLMEIFDKNEAFPDIRARVLRLEFGPPVGFPVQFRVIGPDPLKVREIAYNVRDIVRTSSLVKDTQLDWNEQVRTIGLNVDQDKASLLGLSSADIQNMVQLSLNGVSTMQIRRGEELVDVVVRSTPEERLSIEHIGSLQLFSRTSMVPLSQIANVEPTFEEPVLWRRNRDLAITVRSDVHDGIQGPYATSQIMPLLQPVIDAMPLGYHIEVGGAIEESNKSNKALFEVFPLMFAVILLLLMAQLQRFSLMFMVLLTAPLGLIGVVPALLIFNAPFGFVALLGVIALGGMIMRNSLILVDQIEQDIKRGASPWVAIIDATVRRSRPVVLTAAAAILSMIPLSHSVFWGPMAIAIMGGLIIATALTLVFVPALYAAWFKVKINTKI</sequence>
<feature type="transmembrane region" description="Helical" evidence="1">
    <location>
        <begin position="434"/>
        <end position="453"/>
    </location>
</feature>
<keyword evidence="1" id="KW-0812">Transmembrane</keyword>
<dbReference type="Gene3D" id="3.30.70.1430">
    <property type="entry name" value="Multidrug efflux transporter AcrB pore domain"/>
    <property type="match status" value="2"/>
</dbReference>
<dbReference type="Proteomes" id="UP000217349">
    <property type="component" value="Chromosome"/>
</dbReference>
<dbReference type="PRINTS" id="PR00702">
    <property type="entry name" value="ACRIFLAVINRP"/>
</dbReference>
<dbReference type="InterPro" id="IPR001036">
    <property type="entry name" value="Acrflvin-R"/>
</dbReference>
<feature type="transmembrane region" description="Helical" evidence="1">
    <location>
        <begin position="883"/>
        <end position="905"/>
    </location>
</feature>
<dbReference type="SUPFAM" id="SSF82714">
    <property type="entry name" value="Multidrug efflux transporter AcrB TolC docking domain, DN and DC subdomains"/>
    <property type="match status" value="2"/>
</dbReference>
<name>A0A290HDC9_9BACT</name>
<feature type="transmembrane region" description="Helical" evidence="1">
    <location>
        <begin position="960"/>
        <end position="979"/>
    </location>
</feature>
<feature type="transmembrane region" description="Helical" evidence="1">
    <location>
        <begin position="911"/>
        <end position="932"/>
    </location>
</feature>
<organism evidence="2 3">
    <name type="scientific">Sulfurospirillum diekertiae</name>
    <dbReference type="NCBI Taxonomy" id="1854492"/>
    <lineage>
        <taxon>Bacteria</taxon>
        <taxon>Pseudomonadati</taxon>
        <taxon>Campylobacterota</taxon>
        <taxon>Epsilonproteobacteria</taxon>
        <taxon>Campylobacterales</taxon>
        <taxon>Sulfurospirillaceae</taxon>
        <taxon>Sulfurospirillum</taxon>
    </lineage>
</organism>
<dbReference type="AlphaFoldDB" id="A0A290HDC9"/>
<dbReference type="RefSeq" id="WP_096046527.1">
    <property type="nucleotide sequence ID" value="NZ_CP023275.1"/>
</dbReference>
<dbReference type="Pfam" id="PF00873">
    <property type="entry name" value="ACR_tran"/>
    <property type="match status" value="1"/>
</dbReference>
<dbReference type="PANTHER" id="PTHR32063:SF18">
    <property type="entry name" value="CATION EFFLUX SYSTEM PROTEIN"/>
    <property type="match status" value="1"/>
</dbReference>
<protein>
    <submittedName>
        <fullName evidence="2">Antibiotic efflux pump membrane transporter ArpB</fullName>
    </submittedName>
</protein>
<dbReference type="OrthoDB" id="9807612at2"/>
<feature type="transmembrane region" description="Helical" evidence="1">
    <location>
        <begin position="465"/>
        <end position="487"/>
    </location>
</feature>
<feature type="transmembrane region" description="Helical" evidence="1">
    <location>
        <begin position="389"/>
        <end position="413"/>
    </location>
</feature>
<dbReference type="Gene3D" id="3.30.70.1320">
    <property type="entry name" value="Multidrug efflux transporter AcrB pore domain like"/>
    <property type="match status" value="1"/>
</dbReference>
<dbReference type="Gene3D" id="3.30.70.1440">
    <property type="entry name" value="Multidrug efflux transporter AcrB pore domain"/>
    <property type="match status" value="1"/>
</dbReference>
<proteinExistence type="predicted"/>
<evidence type="ECO:0000313" key="2">
    <source>
        <dbReference type="EMBL" id="ATB69457.1"/>
    </source>
</evidence>
<dbReference type="InterPro" id="IPR027463">
    <property type="entry name" value="AcrB_DN_DC_subdom"/>
</dbReference>
<dbReference type="SUPFAM" id="SSF82693">
    <property type="entry name" value="Multidrug efflux transporter AcrB pore domain, PN1, PN2, PC1 and PC2 subdomains"/>
    <property type="match status" value="3"/>
</dbReference>
<feature type="transmembrane region" description="Helical" evidence="1">
    <location>
        <begin position="985"/>
        <end position="1009"/>
    </location>
</feature>
<feature type="transmembrane region" description="Helical" evidence="1">
    <location>
        <begin position="525"/>
        <end position="545"/>
    </location>
</feature>
<dbReference type="Gene3D" id="3.30.2090.10">
    <property type="entry name" value="Multidrug efflux transporter AcrB TolC docking domain, DN and DC subdomains"/>
    <property type="match status" value="2"/>
</dbReference>
<dbReference type="EMBL" id="CP023275">
    <property type="protein sequence ID" value="ATB69457.1"/>
    <property type="molecule type" value="Genomic_DNA"/>
</dbReference>
<keyword evidence="1" id="KW-1133">Transmembrane helix</keyword>
<reference evidence="3" key="1">
    <citation type="submission" date="2017-09" db="EMBL/GenBank/DDBJ databases">
        <title>The complete genome of Sulfurospirillum sp. JPD-1.</title>
        <authorList>
            <person name="Goris T."/>
        </authorList>
    </citation>
    <scope>NUCLEOTIDE SEQUENCE [LARGE SCALE GENOMIC DNA]</scope>
    <source>
        <strain evidence="3">JPD-1</strain>
    </source>
</reference>
<keyword evidence="1" id="KW-0472">Membrane</keyword>
<dbReference type="PANTHER" id="PTHR32063">
    <property type="match status" value="1"/>
</dbReference>
<dbReference type="GO" id="GO:0005886">
    <property type="term" value="C:plasma membrane"/>
    <property type="evidence" value="ECO:0007669"/>
    <property type="project" value="TreeGrafter"/>
</dbReference>
<dbReference type="KEGG" id="sulj:SJPD1_1347"/>